<gene>
    <name evidence="1" type="ORF">BT96DRAFT_1026881</name>
</gene>
<name>A0A6A4GFY4_9AGAR</name>
<proteinExistence type="predicted"/>
<dbReference type="AlphaFoldDB" id="A0A6A4GFY4"/>
<dbReference type="EMBL" id="ML770141">
    <property type="protein sequence ID" value="KAE9384466.1"/>
    <property type="molecule type" value="Genomic_DNA"/>
</dbReference>
<keyword evidence="2" id="KW-1185">Reference proteome</keyword>
<accession>A0A6A4GFY4</accession>
<reference evidence="1" key="1">
    <citation type="journal article" date="2019" name="Environ. Microbiol.">
        <title>Fungal ecological strategies reflected in gene transcription - a case study of two litter decomposers.</title>
        <authorList>
            <person name="Barbi F."/>
            <person name="Kohler A."/>
            <person name="Barry K."/>
            <person name="Baskaran P."/>
            <person name="Daum C."/>
            <person name="Fauchery L."/>
            <person name="Ihrmark K."/>
            <person name="Kuo A."/>
            <person name="LaButti K."/>
            <person name="Lipzen A."/>
            <person name="Morin E."/>
            <person name="Grigoriev I.V."/>
            <person name="Henrissat B."/>
            <person name="Lindahl B."/>
            <person name="Martin F."/>
        </authorList>
    </citation>
    <scope>NUCLEOTIDE SEQUENCE</scope>
    <source>
        <strain evidence="1">JB14</strain>
    </source>
</reference>
<organism evidence="1 2">
    <name type="scientific">Gymnopus androsaceus JB14</name>
    <dbReference type="NCBI Taxonomy" id="1447944"/>
    <lineage>
        <taxon>Eukaryota</taxon>
        <taxon>Fungi</taxon>
        <taxon>Dikarya</taxon>
        <taxon>Basidiomycota</taxon>
        <taxon>Agaricomycotina</taxon>
        <taxon>Agaricomycetes</taxon>
        <taxon>Agaricomycetidae</taxon>
        <taxon>Agaricales</taxon>
        <taxon>Marasmiineae</taxon>
        <taxon>Omphalotaceae</taxon>
        <taxon>Gymnopus</taxon>
    </lineage>
</organism>
<evidence type="ECO:0000313" key="2">
    <source>
        <dbReference type="Proteomes" id="UP000799118"/>
    </source>
</evidence>
<sequence>MLSIPFSILGNIHRLVRMSSRAGDPYHQDVLGLAQSIMAMWFWNPDTGYRFPPELDIARNGEWPLPCFDPSRDNIKFKDHRGERFPFPRLSPSPSPVAPSGSTLYKTSKPIILGSTDAEYNQDDGLYAVPREENFKQEFVAPEDTWAPFNSETFGSTSSSRSKLVPKLPDYAPQSPLDVEAWRREVPCSTLSEENIVFQRTPFVKGLDTHESVNDRLFRSGLLHPLEWLKYLHLEV</sequence>
<evidence type="ECO:0000313" key="1">
    <source>
        <dbReference type="EMBL" id="KAE9384466.1"/>
    </source>
</evidence>
<dbReference type="Proteomes" id="UP000799118">
    <property type="component" value="Unassembled WGS sequence"/>
</dbReference>
<protein>
    <submittedName>
        <fullName evidence="1">Uncharacterized protein</fullName>
    </submittedName>
</protein>
<dbReference type="OrthoDB" id="3067563at2759"/>